<comment type="caution">
    <text evidence="1">The sequence shown here is derived from an EMBL/GenBank/DDBJ whole genome shotgun (WGS) entry which is preliminary data.</text>
</comment>
<gene>
    <name evidence="1" type="ORF">EPJ79_02695</name>
</gene>
<dbReference type="RefSeq" id="WP_147738350.1">
    <property type="nucleotide sequence ID" value="NZ_SAXU01000001.1"/>
</dbReference>
<dbReference type="AlphaFoldDB" id="A0A5C8D501"/>
<name>A0A5C8D501_9SPIR</name>
<protein>
    <submittedName>
        <fullName evidence="1">Uncharacterized protein</fullName>
    </submittedName>
</protein>
<reference evidence="1 2" key="1">
    <citation type="journal article" date="1992" name="Lakartidningen">
        <title>[Penicillin V and not amoxicillin is the first choice preparation in acute otitis].</title>
        <authorList>
            <person name="Kamme C."/>
            <person name="Lundgren K."/>
            <person name="Prellner K."/>
        </authorList>
    </citation>
    <scope>NUCLEOTIDE SEQUENCE [LARGE SCALE GENOMIC DNA]</scope>
    <source>
        <strain evidence="1 2">513A</strain>
    </source>
</reference>
<organism evidence="1 2">
    <name type="scientific">Brachyspira aalborgi</name>
    <dbReference type="NCBI Taxonomy" id="29522"/>
    <lineage>
        <taxon>Bacteria</taxon>
        <taxon>Pseudomonadati</taxon>
        <taxon>Spirochaetota</taxon>
        <taxon>Spirochaetia</taxon>
        <taxon>Brachyspirales</taxon>
        <taxon>Brachyspiraceae</taxon>
        <taxon>Brachyspira</taxon>
    </lineage>
</organism>
<evidence type="ECO:0000313" key="2">
    <source>
        <dbReference type="Proteomes" id="UP000324638"/>
    </source>
</evidence>
<dbReference type="Proteomes" id="UP000324638">
    <property type="component" value="Unassembled WGS sequence"/>
</dbReference>
<sequence>MPNLYIDSLDKAVYIITKYSNENLKTLLENSGNLEFLKEILEKAESLPKDKMELILEFLQRKK</sequence>
<proteinExistence type="predicted"/>
<evidence type="ECO:0000313" key="1">
    <source>
        <dbReference type="EMBL" id="TXJ20083.1"/>
    </source>
</evidence>
<accession>A0A5C8D501</accession>
<dbReference type="EMBL" id="SAXU01000001">
    <property type="protein sequence ID" value="TXJ20083.1"/>
    <property type="molecule type" value="Genomic_DNA"/>
</dbReference>